<reference evidence="1 2" key="1">
    <citation type="journal article" date="2008" name="Int. J. Syst. Evol. Microbiol.">
        <title>Leifsonia pindariensis sp. nov., isolated from the Pindari glacier of the Indian Himalayas, and emended description of the genus Leifsonia.</title>
        <authorList>
            <person name="Reddy G.S."/>
            <person name="Prabagaran S.R."/>
            <person name="Shivaji S."/>
        </authorList>
    </citation>
    <scope>NUCLEOTIDE SEQUENCE [LARGE SCALE GENOMIC DNA]</scope>
    <source>
        <strain evidence="1 2">PON 10</strain>
    </source>
</reference>
<dbReference type="RefSeq" id="WP_104475005.1">
    <property type="nucleotide sequence ID" value="NZ_MPZN01000017.1"/>
</dbReference>
<accession>A0ABX5AWA4</accession>
<dbReference type="EMBL" id="MPZN01000017">
    <property type="protein sequence ID" value="PPL19213.1"/>
    <property type="molecule type" value="Genomic_DNA"/>
</dbReference>
<evidence type="ECO:0000313" key="1">
    <source>
        <dbReference type="EMBL" id="PPL19213.1"/>
    </source>
</evidence>
<sequence length="198" mass="22486">MFTVTSVGCLCFDDSTVGVEQGKNMTDVVGKLGGSVLGRFVGVWADSRRREQEDQRALRRGGADDLLAWIPELRELLVRLETTREVEPWKAVMSRAFTSMRRAEQLAPHEWRHLSGSLFDAIGNGAGSVVWIDLTPSLAEEAPTYDHRWTMNAVEYIEYLQAKVQQWKHAYSAKRAAKVKLLSYNDWLHFTGRLAPFE</sequence>
<name>A0ABX5AWA4_9MICO</name>
<gene>
    <name evidence="1" type="ORF">GY24_07065</name>
</gene>
<protein>
    <submittedName>
        <fullName evidence="1">Uncharacterized protein</fullName>
    </submittedName>
</protein>
<evidence type="ECO:0000313" key="2">
    <source>
        <dbReference type="Proteomes" id="UP000237755"/>
    </source>
</evidence>
<keyword evidence="2" id="KW-1185">Reference proteome</keyword>
<organism evidence="1 2">
    <name type="scientific">Microterricola pindariensis</name>
    <dbReference type="NCBI Taxonomy" id="478010"/>
    <lineage>
        <taxon>Bacteria</taxon>
        <taxon>Bacillati</taxon>
        <taxon>Actinomycetota</taxon>
        <taxon>Actinomycetes</taxon>
        <taxon>Micrococcales</taxon>
        <taxon>Microbacteriaceae</taxon>
        <taxon>Microterricola</taxon>
    </lineage>
</organism>
<comment type="caution">
    <text evidence="1">The sequence shown here is derived from an EMBL/GenBank/DDBJ whole genome shotgun (WGS) entry which is preliminary data.</text>
</comment>
<proteinExistence type="predicted"/>
<dbReference type="Proteomes" id="UP000237755">
    <property type="component" value="Unassembled WGS sequence"/>
</dbReference>